<dbReference type="PANTHER" id="PTHR24567:SF75">
    <property type="entry name" value="FUMARATE AND NITRATE REDUCTION REGULATORY PROTEIN"/>
    <property type="match status" value="1"/>
</dbReference>
<keyword evidence="3" id="KW-0804">Transcription</keyword>
<dbReference type="InterPro" id="IPR000595">
    <property type="entry name" value="cNMP-bd_dom"/>
</dbReference>
<dbReference type="GeneID" id="60681996"/>
<dbReference type="InterPro" id="IPR018335">
    <property type="entry name" value="Tscrpt_reg_HTH_Crp-type_CS"/>
</dbReference>
<dbReference type="AlphaFoldDB" id="A0A368NXC6"/>
<gene>
    <name evidence="6" type="ORF">DXT89_01740</name>
</gene>
<accession>A0A368NXC6</accession>
<dbReference type="GO" id="GO:0005829">
    <property type="term" value="C:cytosol"/>
    <property type="evidence" value="ECO:0007669"/>
    <property type="project" value="TreeGrafter"/>
</dbReference>
<evidence type="ECO:0000256" key="1">
    <source>
        <dbReference type="ARBA" id="ARBA00023015"/>
    </source>
</evidence>
<organism evidence="6 7">
    <name type="scientific">Agrobacterium vitis</name>
    <name type="common">Rhizobium vitis</name>
    <dbReference type="NCBI Taxonomy" id="373"/>
    <lineage>
        <taxon>Bacteria</taxon>
        <taxon>Pseudomonadati</taxon>
        <taxon>Pseudomonadota</taxon>
        <taxon>Alphaproteobacteria</taxon>
        <taxon>Hyphomicrobiales</taxon>
        <taxon>Rhizobiaceae</taxon>
        <taxon>Rhizobium/Agrobacterium group</taxon>
        <taxon>Agrobacterium</taxon>
    </lineage>
</organism>
<evidence type="ECO:0000259" key="5">
    <source>
        <dbReference type="PROSITE" id="PS51063"/>
    </source>
</evidence>
<dbReference type="SMART" id="SM00419">
    <property type="entry name" value="HTH_CRP"/>
    <property type="match status" value="1"/>
</dbReference>
<dbReference type="PRINTS" id="PR00034">
    <property type="entry name" value="HTHCRP"/>
</dbReference>
<keyword evidence="2" id="KW-0238">DNA-binding</keyword>
<sequence length="243" mass="27431">MSLSSPASRPPLQIRATPVWSPQRDENAENIVLSPDEQFELGRLGELIEYSTAKSEILSQGEPADFLYLLVEGVVQACHSLKDGQRQIVAFYWPGDIFGLAENGLYVNSSEAVTPCCVYRFPFRKLEKFLLENPRIQHGFFVKAVHEIRTAQRHTITIGQLELPQRLAAFLVDCSDHDRYFDSESSTLSLPMSRYDIADYLGTSVESVSRTFALLEKNGLVQRKGPRKLEISMKKLNDFSGID</sequence>
<dbReference type="EMBL" id="QUSG01000001">
    <property type="protein sequence ID" value="KAA3532104.1"/>
    <property type="molecule type" value="Genomic_DNA"/>
</dbReference>
<dbReference type="InterPro" id="IPR012318">
    <property type="entry name" value="HTH_CRP"/>
</dbReference>
<dbReference type="InterPro" id="IPR050397">
    <property type="entry name" value="Env_Response_Regulators"/>
</dbReference>
<dbReference type="CDD" id="cd00092">
    <property type="entry name" value="HTH_CRP"/>
    <property type="match status" value="1"/>
</dbReference>
<dbReference type="Pfam" id="PF00027">
    <property type="entry name" value="cNMP_binding"/>
    <property type="match status" value="1"/>
</dbReference>
<dbReference type="PROSITE" id="PS50042">
    <property type="entry name" value="CNMP_BINDING_3"/>
    <property type="match status" value="1"/>
</dbReference>
<dbReference type="InterPro" id="IPR018490">
    <property type="entry name" value="cNMP-bd_dom_sf"/>
</dbReference>
<dbReference type="Proteomes" id="UP000436911">
    <property type="component" value="Unassembled WGS sequence"/>
</dbReference>
<evidence type="ECO:0000313" key="6">
    <source>
        <dbReference type="EMBL" id="KAA3532104.1"/>
    </source>
</evidence>
<evidence type="ECO:0000256" key="2">
    <source>
        <dbReference type="ARBA" id="ARBA00023125"/>
    </source>
</evidence>
<dbReference type="InterPro" id="IPR036390">
    <property type="entry name" value="WH_DNA-bd_sf"/>
</dbReference>
<name>A0A368NXC6_AGRVI</name>
<dbReference type="PROSITE" id="PS00042">
    <property type="entry name" value="HTH_CRP_1"/>
    <property type="match status" value="1"/>
</dbReference>
<evidence type="ECO:0000259" key="4">
    <source>
        <dbReference type="PROSITE" id="PS50042"/>
    </source>
</evidence>
<keyword evidence="1" id="KW-0805">Transcription regulation</keyword>
<comment type="caution">
    <text evidence="6">The sequence shown here is derived from an EMBL/GenBank/DDBJ whole genome shotgun (WGS) entry which is preliminary data.</text>
</comment>
<dbReference type="PANTHER" id="PTHR24567">
    <property type="entry name" value="CRP FAMILY TRANSCRIPTIONAL REGULATORY PROTEIN"/>
    <property type="match status" value="1"/>
</dbReference>
<reference evidence="6 7" key="1">
    <citation type="submission" date="2018-08" db="EMBL/GenBank/DDBJ databases">
        <title>Genome sequencing of Agrobacterium vitis strain ICMP 10754.</title>
        <authorList>
            <person name="Visnovsky S.B."/>
            <person name="Pitman A.R."/>
        </authorList>
    </citation>
    <scope>NUCLEOTIDE SEQUENCE [LARGE SCALE GENOMIC DNA]</scope>
    <source>
        <strain evidence="6 7">ICMP 10754</strain>
    </source>
</reference>
<dbReference type="RefSeq" id="WP_114386436.1">
    <property type="nucleotide sequence ID" value="NZ_CP055265.1"/>
</dbReference>
<dbReference type="Gene3D" id="2.60.120.10">
    <property type="entry name" value="Jelly Rolls"/>
    <property type="match status" value="1"/>
</dbReference>
<dbReference type="SUPFAM" id="SSF51206">
    <property type="entry name" value="cAMP-binding domain-like"/>
    <property type="match status" value="1"/>
</dbReference>
<dbReference type="PROSITE" id="PS51063">
    <property type="entry name" value="HTH_CRP_2"/>
    <property type="match status" value="1"/>
</dbReference>
<dbReference type="OrthoDB" id="667966at2"/>
<dbReference type="GO" id="GO:0003700">
    <property type="term" value="F:DNA-binding transcription factor activity"/>
    <property type="evidence" value="ECO:0007669"/>
    <property type="project" value="InterPro"/>
</dbReference>
<proteinExistence type="predicted"/>
<dbReference type="SUPFAM" id="SSF46785">
    <property type="entry name" value="Winged helix' DNA-binding domain"/>
    <property type="match status" value="1"/>
</dbReference>
<evidence type="ECO:0000256" key="3">
    <source>
        <dbReference type="ARBA" id="ARBA00023163"/>
    </source>
</evidence>
<dbReference type="Gene3D" id="1.10.10.10">
    <property type="entry name" value="Winged helix-like DNA-binding domain superfamily/Winged helix DNA-binding domain"/>
    <property type="match status" value="1"/>
</dbReference>
<protein>
    <submittedName>
        <fullName evidence="6">Crp/Fnr family transcriptional regulator</fullName>
    </submittedName>
</protein>
<feature type="domain" description="HTH crp-type" evidence="5">
    <location>
        <begin position="161"/>
        <end position="235"/>
    </location>
</feature>
<dbReference type="CDD" id="cd00038">
    <property type="entry name" value="CAP_ED"/>
    <property type="match status" value="1"/>
</dbReference>
<dbReference type="InterPro" id="IPR014710">
    <property type="entry name" value="RmlC-like_jellyroll"/>
</dbReference>
<dbReference type="SMART" id="SM00100">
    <property type="entry name" value="cNMP"/>
    <property type="match status" value="1"/>
</dbReference>
<evidence type="ECO:0000313" key="7">
    <source>
        <dbReference type="Proteomes" id="UP000436911"/>
    </source>
</evidence>
<feature type="domain" description="Cyclic nucleotide-binding" evidence="4">
    <location>
        <begin position="33"/>
        <end position="99"/>
    </location>
</feature>
<dbReference type="InterPro" id="IPR036388">
    <property type="entry name" value="WH-like_DNA-bd_sf"/>
</dbReference>
<dbReference type="GO" id="GO:0003677">
    <property type="term" value="F:DNA binding"/>
    <property type="evidence" value="ECO:0007669"/>
    <property type="project" value="UniProtKB-KW"/>
</dbReference>
<dbReference type="Pfam" id="PF13545">
    <property type="entry name" value="HTH_Crp_2"/>
    <property type="match status" value="1"/>
</dbReference>